<keyword evidence="8" id="KW-1015">Disulfide bond</keyword>
<comment type="subcellular location">
    <subcellularLocation>
        <location evidence="1">Secreted</location>
    </subcellularLocation>
</comment>
<dbReference type="Pfam" id="PF00089">
    <property type="entry name" value="Trypsin"/>
    <property type="match status" value="1"/>
</dbReference>
<evidence type="ECO:0000256" key="4">
    <source>
        <dbReference type="ARBA" id="ARBA00022729"/>
    </source>
</evidence>
<dbReference type="FunCoup" id="A0A067RRQ3">
    <property type="interactions" value="5"/>
</dbReference>
<feature type="chain" id="PRO_5001645396" evidence="9">
    <location>
        <begin position="22"/>
        <end position="766"/>
    </location>
</feature>
<reference evidence="11 12" key="1">
    <citation type="journal article" date="2014" name="Nat. Commun.">
        <title>Molecular traces of alternative social organization in a termite genome.</title>
        <authorList>
            <person name="Terrapon N."/>
            <person name="Li C."/>
            <person name="Robertson H.M."/>
            <person name="Ji L."/>
            <person name="Meng X."/>
            <person name="Booth W."/>
            <person name="Chen Z."/>
            <person name="Childers C.P."/>
            <person name="Glastad K.M."/>
            <person name="Gokhale K."/>
            <person name="Gowin J."/>
            <person name="Gronenberg W."/>
            <person name="Hermansen R.A."/>
            <person name="Hu H."/>
            <person name="Hunt B.G."/>
            <person name="Huylmans A.K."/>
            <person name="Khalil S.M."/>
            <person name="Mitchell R.D."/>
            <person name="Munoz-Torres M.C."/>
            <person name="Mustard J.A."/>
            <person name="Pan H."/>
            <person name="Reese J.T."/>
            <person name="Scharf M.E."/>
            <person name="Sun F."/>
            <person name="Vogel H."/>
            <person name="Xiao J."/>
            <person name="Yang W."/>
            <person name="Yang Z."/>
            <person name="Yang Z."/>
            <person name="Zhou J."/>
            <person name="Zhu J."/>
            <person name="Brent C.S."/>
            <person name="Elsik C.G."/>
            <person name="Goodisman M.A."/>
            <person name="Liberles D.A."/>
            <person name="Roe R.M."/>
            <person name="Vargo E.L."/>
            <person name="Vilcinskas A."/>
            <person name="Wang J."/>
            <person name="Bornberg-Bauer E."/>
            <person name="Korb J."/>
            <person name="Zhang G."/>
            <person name="Liebig J."/>
        </authorList>
    </citation>
    <scope>NUCLEOTIDE SEQUENCE [LARGE SCALE GENOMIC DNA]</scope>
    <source>
        <tissue evidence="11">Whole organism</tissue>
    </source>
</reference>
<sequence length="766" mass="85745">MVCGQVLGILLAAQTLGPSWSQPFPTSPCPGIFQYLADSSGNWHGLITVPAPQPSYTFKITVEMALEAVLRTQYVGSLRLLENENVVWRRINTGDRQPIQFHQSFPITWPLPTVTSITSNGNVICIGNTPNKVFTKLYLEHILYPIRGAAFPQPNQDTNHPLSEVSSYATACPNVFRYQQSRSGEWYGVISVPNPYPIVAIDIRVEIYVTGTMPLITNGFLNLVNKLNEEWDRIRRGERYYIQYKLDFPLYQPDSSMTSPLPAVKSIIVNNEVLCSGNKPSFSAVRILLYQHSIFSERCTSSSLDCPYNIEQTRRPITPTLPVYIQTPPVTEIITPSSKQTPIEYGQTTTKEPFIPPMYTPVTEIITQSSKPTPIEYGQTTTKEPIIPPMYTPVTEIITQSSKPTPIEYGQTTTKEPIIPPMYTPVTEIITQSSKPTPIEYGQTTTNEPILPPMYTPVTEIITPSSKPTPMEYGQTTTKEPILPPMYTTLPVIQRTGLQCGMLVVRTNPLITYGEDTVIGQWPWHAALYLYMRRDIRYRCGGSLIGIKTVITAAHCVTKNDKQLAPGDIIVYLGRYNLRNLNEEGSQNRDVTKVTVHPSYNATSTVGDIAVLTLSTSVEVTVTVRPVCLWDQENINPAYLVNKEGLVVGWGLNEYDEPTETLKMVTMPVVSQQACIWSDPNYYSHFTSNTTFCAGYRNGSSVCNGDSGGGMVFLNQDNDGTQMWMLRGIVSHSRRRDGYANICDTKSYIVFTDVAQYLSWIYTILI</sequence>
<dbReference type="PRINTS" id="PR00722">
    <property type="entry name" value="CHYMOTRYPSIN"/>
</dbReference>
<evidence type="ECO:0000259" key="10">
    <source>
        <dbReference type="PROSITE" id="PS50240"/>
    </source>
</evidence>
<accession>A0A067RRQ3</accession>
<evidence type="ECO:0000256" key="1">
    <source>
        <dbReference type="ARBA" id="ARBA00004613"/>
    </source>
</evidence>
<keyword evidence="4 9" id="KW-0732">Signal</keyword>
<feature type="domain" description="Peptidase S1" evidence="10">
    <location>
        <begin position="511"/>
        <end position="766"/>
    </location>
</feature>
<evidence type="ECO:0000256" key="7">
    <source>
        <dbReference type="ARBA" id="ARBA00023145"/>
    </source>
</evidence>
<feature type="signal peptide" evidence="9">
    <location>
        <begin position="1"/>
        <end position="21"/>
    </location>
</feature>
<keyword evidence="6" id="KW-0720">Serine protease</keyword>
<dbReference type="InterPro" id="IPR009003">
    <property type="entry name" value="Peptidase_S1_PA"/>
</dbReference>
<dbReference type="SMART" id="SM00020">
    <property type="entry name" value="Tryp_SPc"/>
    <property type="match status" value="1"/>
</dbReference>
<dbReference type="PROSITE" id="PS00134">
    <property type="entry name" value="TRYPSIN_HIS"/>
    <property type="match status" value="1"/>
</dbReference>
<evidence type="ECO:0000256" key="9">
    <source>
        <dbReference type="SAM" id="SignalP"/>
    </source>
</evidence>
<dbReference type="EMBL" id="KK852507">
    <property type="protein sequence ID" value="KDR22459.1"/>
    <property type="molecule type" value="Genomic_DNA"/>
</dbReference>
<dbReference type="InterPro" id="IPR001314">
    <property type="entry name" value="Peptidase_S1A"/>
</dbReference>
<dbReference type="InterPro" id="IPR001254">
    <property type="entry name" value="Trypsin_dom"/>
</dbReference>
<dbReference type="Pfam" id="PF16030">
    <property type="entry name" value="GD_N"/>
    <property type="match status" value="2"/>
</dbReference>
<dbReference type="InParanoid" id="A0A067RRQ3"/>
<gene>
    <name evidence="11" type="ORF">L798_01455</name>
</gene>
<dbReference type="PROSITE" id="PS50240">
    <property type="entry name" value="TRYPSIN_DOM"/>
    <property type="match status" value="1"/>
</dbReference>
<dbReference type="eggNOG" id="KOG3627">
    <property type="taxonomic scope" value="Eukaryota"/>
</dbReference>
<evidence type="ECO:0000256" key="8">
    <source>
        <dbReference type="ARBA" id="ARBA00023157"/>
    </source>
</evidence>
<keyword evidence="5" id="KW-0378">Hydrolase</keyword>
<name>A0A067RRQ3_ZOONE</name>
<evidence type="ECO:0000256" key="3">
    <source>
        <dbReference type="ARBA" id="ARBA00022670"/>
    </source>
</evidence>
<dbReference type="PANTHER" id="PTHR24260">
    <property type="match status" value="1"/>
</dbReference>
<organism evidence="11 12">
    <name type="scientific">Zootermopsis nevadensis</name>
    <name type="common">Dampwood termite</name>
    <dbReference type="NCBI Taxonomy" id="136037"/>
    <lineage>
        <taxon>Eukaryota</taxon>
        <taxon>Metazoa</taxon>
        <taxon>Ecdysozoa</taxon>
        <taxon>Arthropoda</taxon>
        <taxon>Hexapoda</taxon>
        <taxon>Insecta</taxon>
        <taxon>Pterygota</taxon>
        <taxon>Neoptera</taxon>
        <taxon>Polyneoptera</taxon>
        <taxon>Dictyoptera</taxon>
        <taxon>Blattodea</taxon>
        <taxon>Blattoidea</taxon>
        <taxon>Termitoidae</taxon>
        <taxon>Termopsidae</taxon>
        <taxon>Zootermopsis</taxon>
    </lineage>
</organism>
<dbReference type="InterPro" id="IPR031986">
    <property type="entry name" value="GD_N"/>
</dbReference>
<dbReference type="InterPro" id="IPR043504">
    <property type="entry name" value="Peptidase_S1_PA_chymotrypsin"/>
</dbReference>
<dbReference type="GO" id="GO:0004252">
    <property type="term" value="F:serine-type endopeptidase activity"/>
    <property type="evidence" value="ECO:0007669"/>
    <property type="project" value="InterPro"/>
</dbReference>
<dbReference type="STRING" id="136037.A0A067RRQ3"/>
<dbReference type="FunFam" id="2.40.10.10:FF:000146">
    <property type="entry name" value="Serine protease 53"/>
    <property type="match status" value="1"/>
</dbReference>
<evidence type="ECO:0000256" key="5">
    <source>
        <dbReference type="ARBA" id="ARBA00022801"/>
    </source>
</evidence>
<dbReference type="Proteomes" id="UP000027135">
    <property type="component" value="Unassembled WGS sequence"/>
</dbReference>
<dbReference type="GO" id="GO:0006508">
    <property type="term" value="P:proteolysis"/>
    <property type="evidence" value="ECO:0007669"/>
    <property type="project" value="UniProtKB-KW"/>
</dbReference>
<evidence type="ECO:0000313" key="12">
    <source>
        <dbReference type="Proteomes" id="UP000027135"/>
    </source>
</evidence>
<dbReference type="InterPro" id="IPR051333">
    <property type="entry name" value="CLIP_Serine_Protease"/>
</dbReference>
<dbReference type="InterPro" id="IPR018114">
    <property type="entry name" value="TRYPSIN_HIS"/>
</dbReference>
<dbReference type="PANTHER" id="PTHR24260:SF143">
    <property type="entry name" value="SERINE PROTEASE GD-LIKE PROTEIN"/>
    <property type="match status" value="1"/>
</dbReference>
<keyword evidence="7" id="KW-0865">Zymogen</keyword>
<evidence type="ECO:0000313" key="11">
    <source>
        <dbReference type="EMBL" id="KDR22459.1"/>
    </source>
</evidence>
<proteinExistence type="predicted"/>
<dbReference type="CDD" id="cd00190">
    <property type="entry name" value="Tryp_SPc"/>
    <property type="match status" value="1"/>
</dbReference>
<dbReference type="AlphaFoldDB" id="A0A067RRQ3"/>
<dbReference type="GO" id="GO:0005576">
    <property type="term" value="C:extracellular region"/>
    <property type="evidence" value="ECO:0007669"/>
    <property type="project" value="UniProtKB-SubCell"/>
</dbReference>
<keyword evidence="12" id="KW-1185">Reference proteome</keyword>
<protein>
    <submittedName>
        <fullName evidence="11">Serine protease gd</fullName>
    </submittedName>
</protein>
<keyword evidence="3 11" id="KW-0645">Protease</keyword>
<evidence type="ECO:0000256" key="2">
    <source>
        <dbReference type="ARBA" id="ARBA00022525"/>
    </source>
</evidence>
<dbReference type="Gene3D" id="2.40.10.10">
    <property type="entry name" value="Trypsin-like serine proteases"/>
    <property type="match status" value="1"/>
</dbReference>
<dbReference type="SUPFAM" id="SSF50494">
    <property type="entry name" value="Trypsin-like serine proteases"/>
    <property type="match status" value="1"/>
</dbReference>
<keyword evidence="2" id="KW-0964">Secreted</keyword>
<evidence type="ECO:0000256" key="6">
    <source>
        <dbReference type="ARBA" id="ARBA00022825"/>
    </source>
</evidence>